<feature type="transmembrane region" description="Helical" evidence="4">
    <location>
        <begin position="345"/>
        <end position="367"/>
    </location>
</feature>
<dbReference type="GO" id="GO:0006355">
    <property type="term" value="P:regulation of DNA-templated transcription"/>
    <property type="evidence" value="ECO:0007669"/>
    <property type="project" value="InterPro"/>
</dbReference>
<dbReference type="Gene3D" id="1.10.10.10">
    <property type="entry name" value="Winged helix-like DNA-binding domain superfamily/Winged helix DNA-binding domain"/>
    <property type="match status" value="1"/>
</dbReference>
<dbReference type="SUPFAM" id="SSF46894">
    <property type="entry name" value="C-terminal effector domain of the bipartite response regulators"/>
    <property type="match status" value="1"/>
</dbReference>
<organism evidence="7 8">
    <name type="scientific">Rubneribacter badeniensis</name>
    <dbReference type="NCBI Taxonomy" id="2070688"/>
    <lineage>
        <taxon>Bacteria</taxon>
        <taxon>Bacillati</taxon>
        <taxon>Actinomycetota</taxon>
        <taxon>Coriobacteriia</taxon>
        <taxon>Eggerthellales</taxon>
        <taxon>Eggerthellaceae</taxon>
        <taxon>Rubneribacter</taxon>
    </lineage>
</organism>
<dbReference type="InterPro" id="IPR036388">
    <property type="entry name" value="WH-like_DNA-bd_sf"/>
</dbReference>
<keyword evidence="8" id="KW-1185">Reference proteome</keyword>
<evidence type="ECO:0000259" key="5">
    <source>
        <dbReference type="PROSITE" id="PS50043"/>
    </source>
</evidence>
<dbReference type="InterPro" id="IPR016032">
    <property type="entry name" value="Sig_transdc_resp-reg_C-effctor"/>
</dbReference>
<dbReference type="CDD" id="cd06170">
    <property type="entry name" value="LuxR_C_like"/>
    <property type="match status" value="1"/>
</dbReference>
<dbReference type="PRINTS" id="PR00038">
    <property type="entry name" value="HTHLUXR"/>
</dbReference>
<evidence type="ECO:0000313" key="7">
    <source>
        <dbReference type="EMBL" id="PNV65989.1"/>
    </source>
</evidence>
<keyword evidence="4" id="KW-1133">Transmembrane helix</keyword>
<dbReference type="EMBL" id="PPEL01000011">
    <property type="protein sequence ID" value="PNV65989.1"/>
    <property type="molecule type" value="Genomic_DNA"/>
</dbReference>
<feature type="transmembrane region" description="Helical" evidence="4">
    <location>
        <begin position="91"/>
        <end position="114"/>
    </location>
</feature>
<evidence type="ECO:0000256" key="4">
    <source>
        <dbReference type="SAM" id="Phobius"/>
    </source>
</evidence>
<keyword evidence="4" id="KW-0472">Membrane</keyword>
<feature type="transmembrane region" description="Helical" evidence="4">
    <location>
        <begin position="254"/>
        <end position="272"/>
    </location>
</feature>
<feature type="transmembrane region" description="Helical" evidence="4">
    <location>
        <begin position="27"/>
        <end position="44"/>
    </location>
</feature>
<feature type="transmembrane region" description="Helical" evidence="4">
    <location>
        <begin position="225"/>
        <end position="242"/>
    </location>
</feature>
<dbReference type="RefSeq" id="WP_087193809.1">
    <property type="nucleotide sequence ID" value="NZ_PPEL01000011.1"/>
</dbReference>
<evidence type="ECO:0000313" key="6">
    <source>
        <dbReference type="EMBL" id="HJH43859.1"/>
    </source>
</evidence>
<feature type="transmembrane region" description="Helical" evidence="4">
    <location>
        <begin position="64"/>
        <end position="84"/>
    </location>
</feature>
<keyword evidence="2" id="KW-0238">DNA-binding</keyword>
<evidence type="ECO:0000256" key="3">
    <source>
        <dbReference type="ARBA" id="ARBA00023163"/>
    </source>
</evidence>
<dbReference type="PANTHER" id="PTHR44688:SF16">
    <property type="entry name" value="DNA-BINDING TRANSCRIPTIONAL ACTIVATOR DEVR_DOSR"/>
    <property type="match status" value="1"/>
</dbReference>
<name>A0A2K2U6U6_9ACTN</name>
<keyword evidence="3" id="KW-0804">Transcription</keyword>
<dbReference type="EMBL" id="DYZL01000183">
    <property type="protein sequence ID" value="HJH43859.1"/>
    <property type="molecule type" value="Genomic_DNA"/>
</dbReference>
<reference evidence="6" key="3">
    <citation type="submission" date="2021-09" db="EMBL/GenBank/DDBJ databases">
        <authorList>
            <person name="Gilroy R."/>
        </authorList>
    </citation>
    <scope>NUCLEOTIDE SEQUENCE</scope>
    <source>
        <strain evidence="6">USAMLcec12-2067</strain>
    </source>
</reference>
<dbReference type="Proteomes" id="UP000789325">
    <property type="component" value="Unassembled WGS sequence"/>
</dbReference>
<feature type="domain" description="HTH luxR-type" evidence="5">
    <location>
        <begin position="421"/>
        <end position="486"/>
    </location>
</feature>
<feature type="transmembrane region" description="Helical" evidence="4">
    <location>
        <begin position="176"/>
        <end position="194"/>
    </location>
</feature>
<keyword evidence="4" id="KW-0812">Transmembrane</keyword>
<keyword evidence="1" id="KW-0805">Transcription regulation</keyword>
<reference evidence="7 8" key="1">
    <citation type="journal article" date="2018" name="Int. J. Syst. Evol. Microbiol.">
        <title>Rubneribacter badeniensis gen. nov., sp. nov. and Enteroscipio rubneri gen. nov., sp. nov., new members of the Eggerthellaceae isolated from human faeces.</title>
        <authorList>
            <person name="Danylec N."/>
            <person name="Gobl A."/>
            <person name="Stoll D.A."/>
            <person name="Hetzer B."/>
            <person name="Kulling S.E."/>
            <person name="Huch M."/>
        </authorList>
    </citation>
    <scope>NUCLEOTIDE SEQUENCE [LARGE SCALE GENOMIC DNA]</scope>
    <source>
        <strain evidence="7 8">ResAG-85</strain>
    </source>
</reference>
<accession>A0A2K2U6U6</accession>
<sequence length="493" mass="53340">MGYQNTSSPPAKTAFTQFVSMLSSHRFLAASLSLFNGWVFAMSWSGVFNVPFTTRSADFAEHTFWLVSLAVCTLVLSLFFLIPVLRRKASLAGLTISACSMAASAAFIGLTHALPTFEASFFWAGGVASGIGSGIMTAYWGTLISRYDSGVVLQFTTFSLVMSAFITLFISLVPPQIAFVCMMAIPCAAAYAFWRAIGLSSGVDERGARPFNAGKPSSKFRSSHLTVFMGLVVILGMSAGLLRNLTEVDGQASQSAWVFVAATLCASAMLVLSKIPDDGESFALFYRAIAFIAVAFIVLALAVPQTGEFASPALALHTVGFMYFYGLLWVFCVVYTHHHADSTRVFVGGFLANQIGQIVGVLAGGWLRLTLGQEFTVSPASNAMIYLLLFATIVLLARLSSIPKARESMANEASITRACKQAASRFGLTPRESEILIYLVKGYNRAFIAHSLCVSTETVKTHTQHIYTKLDAHSRLEVFNAVAQCLEDDRKMN</sequence>
<dbReference type="PROSITE" id="PS50043">
    <property type="entry name" value="HTH_LUXR_2"/>
    <property type="match status" value="1"/>
</dbReference>
<feature type="transmembrane region" description="Helical" evidence="4">
    <location>
        <begin position="284"/>
        <end position="303"/>
    </location>
</feature>
<comment type="caution">
    <text evidence="7">The sequence shown here is derived from an EMBL/GenBank/DDBJ whole genome shotgun (WGS) entry which is preliminary data.</text>
</comment>
<evidence type="ECO:0000313" key="8">
    <source>
        <dbReference type="Proteomes" id="UP000236488"/>
    </source>
</evidence>
<feature type="transmembrane region" description="Helical" evidence="4">
    <location>
        <begin position="120"/>
        <end position="139"/>
    </location>
</feature>
<evidence type="ECO:0000256" key="2">
    <source>
        <dbReference type="ARBA" id="ARBA00023125"/>
    </source>
</evidence>
<protein>
    <submittedName>
        <fullName evidence="6">Helix-turn-helix transcriptional regulator</fullName>
    </submittedName>
    <submittedName>
        <fullName evidence="7">LuxR family transcriptional regulator</fullName>
    </submittedName>
</protein>
<dbReference type="Proteomes" id="UP000236488">
    <property type="component" value="Unassembled WGS sequence"/>
</dbReference>
<dbReference type="InterPro" id="IPR000792">
    <property type="entry name" value="Tscrpt_reg_LuxR_C"/>
</dbReference>
<dbReference type="Pfam" id="PF00196">
    <property type="entry name" value="GerE"/>
    <property type="match status" value="1"/>
</dbReference>
<dbReference type="PANTHER" id="PTHR44688">
    <property type="entry name" value="DNA-BINDING TRANSCRIPTIONAL ACTIVATOR DEVR_DOSR"/>
    <property type="match status" value="1"/>
</dbReference>
<proteinExistence type="predicted"/>
<feature type="transmembrane region" description="Helical" evidence="4">
    <location>
        <begin position="379"/>
        <end position="399"/>
    </location>
</feature>
<feature type="transmembrane region" description="Helical" evidence="4">
    <location>
        <begin position="309"/>
        <end position="333"/>
    </location>
</feature>
<dbReference type="GO" id="GO:0003677">
    <property type="term" value="F:DNA binding"/>
    <property type="evidence" value="ECO:0007669"/>
    <property type="project" value="UniProtKB-KW"/>
</dbReference>
<feature type="transmembrane region" description="Helical" evidence="4">
    <location>
        <begin position="151"/>
        <end position="170"/>
    </location>
</feature>
<evidence type="ECO:0000256" key="1">
    <source>
        <dbReference type="ARBA" id="ARBA00023015"/>
    </source>
</evidence>
<reference evidence="6" key="2">
    <citation type="journal article" date="2021" name="PeerJ">
        <title>Extensive microbial diversity within the chicken gut microbiome revealed by metagenomics and culture.</title>
        <authorList>
            <person name="Gilroy R."/>
            <person name="Ravi A."/>
            <person name="Getino M."/>
            <person name="Pursley I."/>
            <person name="Horton D.L."/>
            <person name="Alikhan N.F."/>
            <person name="Baker D."/>
            <person name="Gharbi K."/>
            <person name="Hall N."/>
            <person name="Watson M."/>
            <person name="Adriaenssens E.M."/>
            <person name="Foster-Nyarko E."/>
            <person name="Jarju S."/>
            <person name="Secka A."/>
            <person name="Antonio M."/>
            <person name="Oren A."/>
            <person name="Chaudhuri R.R."/>
            <person name="La Ragione R."/>
            <person name="Hildebrand F."/>
            <person name="Pallen M.J."/>
        </authorList>
    </citation>
    <scope>NUCLEOTIDE SEQUENCE</scope>
    <source>
        <strain evidence="6">USAMLcec12-2067</strain>
    </source>
</reference>
<gene>
    <name evidence="7" type="ORF">C2L80_03730</name>
    <name evidence="6" type="ORF">K8V16_08670</name>
</gene>
<dbReference type="AlphaFoldDB" id="A0A2K2U6U6"/>
<dbReference type="SMART" id="SM00421">
    <property type="entry name" value="HTH_LUXR"/>
    <property type="match status" value="1"/>
</dbReference>